<keyword evidence="2" id="KW-0472">Membrane</keyword>
<dbReference type="SUPFAM" id="SSF53448">
    <property type="entry name" value="Nucleotide-diphospho-sugar transferases"/>
    <property type="match status" value="1"/>
</dbReference>
<reference evidence="4" key="1">
    <citation type="submission" date="2021-04" db="EMBL/GenBank/DDBJ databases">
        <title>Draft genome sequence of Xylanibacillus composti strain K13.</title>
        <authorList>
            <person name="Uke A."/>
            <person name="Chhe C."/>
            <person name="Baramee S."/>
            <person name="Kosugi A."/>
        </authorList>
    </citation>
    <scope>NUCLEOTIDE SEQUENCE</scope>
    <source>
        <strain evidence="4">K13</strain>
    </source>
</reference>
<dbReference type="EMBL" id="BOVK01000032">
    <property type="protein sequence ID" value="GIQ69770.1"/>
    <property type="molecule type" value="Genomic_DNA"/>
</dbReference>
<dbReference type="AlphaFoldDB" id="A0A8J4M360"/>
<protein>
    <recommendedName>
        <fullName evidence="3">Glycosyltransferase 2-like domain-containing protein</fullName>
    </recommendedName>
</protein>
<keyword evidence="2" id="KW-0812">Transmembrane</keyword>
<feature type="domain" description="Glycosyltransferase 2-like" evidence="3">
    <location>
        <begin position="8"/>
        <end position="106"/>
    </location>
</feature>
<gene>
    <name evidence="4" type="ORF">XYCOK13_25940</name>
</gene>
<dbReference type="PANTHER" id="PTHR22916">
    <property type="entry name" value="GLYCOSYLTRANSFERASE"/>
    <property type="match status" value="1"/>
</dbReference>
<dbReference type="RefSeq" id="WP_213412556.1">
    <property type="nucleotide sequence ID" value="NZ_BOVK01000032.1"/>
</dbReference>
<evidence type="ECO:0000256" key="1">
    <source>
        <dbReference type="ARBA" id="ARBA00006739"/>
    </source>
</evidence>
<dbReference type="Pfam" id="PF00535">
    <property type="entry name" value="Glycos_transf_2"/>
    <property type="match status" value="1"/>
</dbReference>
<keyword evidence="2" id="KW-1133">Transmembrane helix</keyword>
<dbReference type="InterPro" id="IPR001173">
    <property type="entry name" value="Glyco_trans_2-like"/>
</dbReference>
<evidence type="ECO:0000259" key="3">
    <source>
        <dbReference type="Pfam" id="PF00535"/>
    </source>
</evidence>
<evidence type="ECO:0000256" key="2">
    <source>
        <dbReference type="SAM" id="Phobius"/>
    </source>
</evidence>
<keyword evidence="5" id="KW-1185">Reference proteome</keyword>
<dbReference type="Proteomes" id="UP000677918">
    <property type="component" value="Unassembled WGS sequence"/>
</dbReference>
<accession>A0A8J4M360</accession>
<evidence type="ECO:0000313" key="5">
    <source>
        <dbReference type="Proteomes" id="UP000677918"/>
    </source>
</evidence>
<feature type="transmembrane region" description="Helical" evidence="2">
    <location>
        <begin position="240"/>
        <end position="261"/>
    </location>
</feature>
<evidence type="ECO:0000313" key="4">
    <source>
        <dbReference type="EMBL" id="GIQ69770.1"/>
    </source>
</evidence>
<dbReference type="Gene3D" id="3.90.550.10">
    <property type="entry name" value="Spore Coat Polysaccharide Biosynthesis Protein SpsA, Chain A"/>
    <property type="match status" value="1"/>
</dbReference>
<name>A0A8J4M360_9BACL</name>
<dbReference type="InterPro" id="IPR029044">
    <property type="entry name" value="Nucleotide-diphossugar_trans"/>
</dbReference>
<organism evidence="4 5">
    <name type="scientific">Xylanibacillus composti</name>
    <dbReference type="NCBI Taxonomy" id="1572762"/>
    <lineage>
        <taxon>Bacteria</taxon>
        <taxon>Bacillati</taxon>
        <taxon>Bacillota</taxon>
        <taxon>Bacilli</taxon>
        <taxon>Bacillales</taxon>
        <taxon>Paenibacillaceae</taxon>
        <taxon>Xylanibacillus</taxon>
    </lineage>
</organism>
<sequence>MNENMKLSIIVVTMNRKDQVIEALRSCMACKLPEKTEFVIIDNASADGTGESIHSLFAHEGRGHTYIYQYLEENVGPGGGRNEGYKLSNGEYLYFLDDDAVIDENSQDRFFVQTVAYLDRNTQVGTVSTRVWDECLQKNREVRKSKTTVIDGYASIYDFHGGSHFLRKSVFGNMMPYLYKAYGFEEICPSLIILDKAYYNVYAPDVVAIHKPIVDKWRADSEQRGNVLCLELAGLLGSKYLLYPGILRPVLFAVFLVRWYLYLRKVEGGFAKSLQLFRVHTRGVKARKIKFTTLFKIIREFGIRAGV</sequence>
<comment type="similarity">
    <text evidence="1">Belongs to the glycosyltransferase 2 family.</text>
</comment>
<proteinExistence type="inferred from homology"/>
<comment type="caution">
    <text evidence="4">The sequence shown here is derived from an EMBL/GenBank/DDBJ whole genome shotgun (WGS) entry which is preliminary data.</text>
</comment>